<feature type="compositionally biased region" description="Basic and acidic residues" evidence="1">
    <location>
        <begin position="45"/>
        <end position="71"/>
    </location>
</feature>
<accession>A0A833WCT6</accession>
<evidence type="ECO:0000313" key="3">
    <source>
        <dbReference type="Proteomes" id="UP000602510"/>
    </source>
</evidence>
<protein>
    <submittedName>
        <fullName evidence="2">Uncharacterized protein</fullName>
    </submittedName>
</protein>
<organism evidence="2 3">
    <name type="scientific">Phytophthora infestans</name>
    <name type="common">Potato late blight agent</name>
    <name type="synonym">Botrytis infestans</name>
    <dbReference type="NCBI Taxonomy" id="4787"/>
    <lineage>
        <taxon>Eukaryota</taxon>
        <taxon>Sar</taxon>
        <taxon>Stramenopiles</taxon>
        <taxon>Oomycota</taxon>
        <taxon>Peronosporomycetes</taxon>
        <taxon>Peronosporales</taxon>
        <taxon>Peronosporaceae</taxon>
        <taxon>Phytophthora</taxon>
    </lineage>
</organism>
<feature type="compositionally biased region" description="Low complexity" evidence="1">
    <location>
        <begin position="10"/>
        <end position="26"/>
    </location>
</feature>
<feature type="compositionally biased region" description="Basic and acidic residues" evidence="1">
    <location>
        <begin position="82"/>
        <end position="98"/>
    </location>
</feature>
<evidence type="ECO:0000313" key="2">
    <source>
        <dbReference type="EMBL" id="KAF4028715.1"/>
    </source>
</evidence>
<keyword evidence="3" id="KW-1185">Reference proteome</keyword>
<reference evidence="2" key="1">
    <citation type="submission" date="2020-04" db="EMBL/GenBank/DDBJ databases">
        <title>Hybrid Assembly of Korean Phytophthora infestans isolates.</title>
        <authorList>
            <person name="Prokchorchik M."/>
            <person name="Lee Y."/>
            <person name="Seo J."/>
            <person name="Cho J.-H."/>
            <person name="Park Y.-E."/>
            <person name="Jang D.-C."/>
            <person name="Im J.-S."/>
            <person name="Choi J.-G."/>
            <person name="Park H.-J."/>
            <person name="Lee G.-B."/>
            <person name="Lee Y.-G."/>
            <person name="Hong S.-Y."/>
            <person name="Cho K."/>
            <person name="Sohn K.H."/>
        </authorList>
    </citation>
    <scope>NUCLEOTIDE SEQUENCE</scope>
    <source>
        <strain evidence="2">KR_1_A1</strain>
    </source>
</reference>
<dbReference type="Proteomes" id="UP000602510">
    <property type="component" value="Unassembled WGS sequence"/>
</dbReference>
<dbReference type="EMBL" id="WSZM01000980">
    <property type="protein sequence ID" value="KAF4028715.1"/>
    <property type="molecule type" value="Genomic_DNA"/>
</dbReference>
<name>A0A833WCT6_PHYIN</name>
<comment type="caution">
    <text evidence="2">The sequence shown here is derived from an EMBL/GenBank/DDBJ whole genome shotgun (WGS) entry which is preliminary data.</text>
</comment>
<feature type="compositionally biased region" description="Acidic residues" evidence="1">
    <location>
        <begin position="99"/>
        <end position="112"/>
    </location>
</feature>
<feature type="region of interest" description="Disordered" evidence="1">
    <location>
        <begin position="1"/>
        <end position="125"/>
    </location>
</feature>
<dbReference type="AlphaFoldDB" id="A0A833WCT6"/>
<proteinExistence type="predicted"/>
<gene>
    <name evidence="2" type="ORF">GN244_ATG19592</name>
</gene>
<evidence type="ECO:0000256" key="1">
    <source>
        <dbReference type="SAM" id="MobiDB-lite"/>
    </source>
</evidence>
<sequence length="158" mass="17775">MECHDSGRASGPPSSISITPLSSDSDVISGEITHHQLWRARRRQRSADSEEKAAEGDLAPIRDEDARRDRTGCNSQSSDSIFDLREKSSPDESEHLDGENDNDYEYESDNVENTELPLSDRQSDTVDLQHKDERDFAFVVHPARLSSMKEAQTLLDDI</sequence>